<sequence>MIEIIPSILTNDPVEAREMLTRCEGVVERVSIDIIDGKFAENEAPASLRLGNLLRSLNREQNPTEAENSSHSSASSRSQFSAKADKTIDPSVFADLDTNLKLDFQLMVVEPINWIERCVRAGADRIIGHIEHMEDQLEFVGKVQETGSYVGLGVDLATPINKLDPTILTSIDVVLVMSVPAGHGGQEFSDKVIKKIKRLSEIRDRDSTPFKIQVDGGVTVDTIYNVHKIGADEVSVGRRIFEGDLAKNIEKFQRAAHGLEYKK</sequence>
<evidence type="ECO:0000256" key="2">
    <source>
        <dbReference type="ARBA" id="ARBA00023235"/>
    </source>
</evidence>
<gene>
    <name evidence="4" type="ORF">A2714_04260</name>
</gene>
<keyword evidence="1" id="KW-0479">Metal-binding</keyword>
<protein>
    <recommendedName>
        <fullName evidence="6">Ribulose-phosphate 3-epimerase</fullName>
    </recommendedName>
</protein>
<organism evidence="4 5">
    <name type="scientific">Candidatus Woesebacteria bacterium RIFCSPHIGHO2_01_FULL_38_9</name>
    <dbReference type="NCBI Taxonomy" id="1802492"/>
    <lineage>
        <taxon>Bacteria</taxon>
        <taxon>Candidatus Woeseibacteriota</taxon>
    </lineage>
</organism>
<feature type="region of interest" description="Disordered" evidence="3">
    <location>
        <begin position="60"/>
        <end position="82"/>
    </location>
</feature>
<dbReference type="GO" id="GO:0005975">
    <property type="term" value="P:carbohydrate metabolic process"/>
    <property type="evidence" value="ECO:0007669"/>
    <property type="project" value="InterPro"/>
</dbReference>
<accession>A0A1F7XY18</accession>
<dbReference type="GO" id="GO:0016857">
    <property type="term" value="F:racemase and epimerase activity, acting on carbohydrates and derivatives"/>
    <property type="evidence" value="ECO:0007669"/>
    <property type="project" value="InterPro"/>
</dbReference>
<evidence type="ECO:0000313" key="4">
    <source>
        <dbReference type="EMBL" id="OGM19921.1"/>
    </source>
</evidence>
<reference evidence="4 5" key="1">
    <citation type="journal article" date="2016" name="Nat. Commun.">
        <title>Thousands of microbial genomes shed light on interconnected biogeochemical processes in an aquifer system.</title>
        <authorList>
            <person name="Anantharaman K."/>
            <person name="Brown C.T."/>
            <person name="Hug L.A."/>
            <person name="Sharon I."/>
            <person name="Castelle C.J."/>
            <person name="Probst A.J."/>
            <person name="Thomas B.C."/>
            <person name="Singh A."/>
            <person name="Wilkins M.J."/>
            <person name="Karaoz U."/>
            <person name="Brodie E.L."/>
            <person name="Williams K.H."/>
            <person name="Hubbard S.S."/>
            <person name="Banfield J.F."/>
        </authorList>
    </citation>
    <scope>NUCLEOTIDE SEQUENCE [LARGE SCALE GENOMIC DNA]</scope>
</reference>
<proteinExistence type="predicted"/>
<dbReference type="Gene3D" id="3.20.20.70">
    <property type="entry name" value="Aldolase class I"/>
    <property type="match status" value="1"/>
</dbReference>
<evidence type="ECO:0000256" key="3">
    <source>
        <dbReference type="SAM" id="MobiDB-lite"/>
    </source>
</evidence>
<feature type="compositionally biased region" description="Low complexity" evidence="3">
    <location>
        <begin position="66"/>
        <end position="82"/>
    </location>
</feature>
<dbReference type="GO" id="GO:0046872">
    <property type="term" value="F:metal ion binding"/>
    <property type="evidence" value="ECO:0007669"/>
    <property type="project" value="UniProtKB-KW"/>
</dbReference>
<comment type="caution">
    <text evidence="4">The sequence shown here is derived from an EMBL/GenBank/DDBJ whole genome shotgun (WGS) entry which is preliminary data.</text>
</comment>
<dbReference type="InterPro" id="IPR000056">
    <property type="entry name" value="Ribul_P_3_epim-like"/>
</dbReference>
<dbReference type="EMBL" id="MGGE01000058">
    <property type="protein sequence ID" value="OGM19921.1"/>
    <property type="molecule type" value="Genomic_DNA"/>
</dbReference>
<evidence type="ECO:0008006" key="6">
    <source>
        <dbReference type="Google" id="ProtNLM"/>
    </source>
</evidence>
<name>A0A1F7XY18_9BACT</name>
<dbReference type="AlphaFoldDB" id="A0A1F7XY18"/>
<dbReference type="PANTHER" id="PTHR11749">
    <property type="entry name" value="RIBULOSE-5-PHOSPHATE-3-EPIMERASE"/>
    <property type="match status" value="1"/>
</dbReference>
<evidence type="ECO:0000256" key="1">
    <source>
        <dbReference type="ARBA" id="ARBA00022723"/>
    </source>
</evidence>
<dbReference type="Proteomes" id="UP000178419">
    <property type="component" value="Unassembled WGS sequence"/>
</dbReference>
<dbReference type="InterPro" id="IPR011060">
    <property type="entry name" value="RibuloseP-bd_barrel"/>
</dbReference>
<evidence type="ECO:0000313" key="5">
    <source>
        <dbReference type="Proteomes" id="UP000178419"/>
    </source>
</evidence>
<dbReference type="Pfam" id="PF00834">
    <property type="entry name" value="Ribul_P_3_epim"/>
    <property type="match status" value="1"/>
</dbReference>
<dbReference type="InterPro" id="IPR013785">
    <property type="entry name" value="Aldolase_TIM"/>
</dbReference>
<dbReference type="SUPFAM" id="SSF51366">
    <property type="entry name" value="Ribulose-phoshate binding barrel"/>
    <property type="match status" value="1"/>
</dbReference>
<keyword evidence="2" id="KW-0413">Isomerase</keyword>